<evidence type="ECO:0000256" key="5">
    <source>
        <dbReference type="ARBA" id="ARBA00022771"/>
    </source>
</evidence>
<dbReference type="FunFam" id="3.30.160.60:FF:000039">
    <property type="entry name" value="Zinc finger protein ZIC 1"/>
    <property type="match status" value="1"/>
</dbReference>
<dbReference type="PROSITE" id="PS50157">
    <property type="entry name" value="ZINC_FINGER_C2H2_2"/>
    <property type="match status" value="4"/>
</dbReference>
<evidence type="ECO:0000256" key="6">
    <source>
        <dbReference type="ARBA" id="ARBA00022833"/>
    </source>
</evidence>
<feature type="domain" description="C2H2-type" evidence="13">
    <location>
        <begin position="309"/>
        <end position="333"/>
    </location>
</feature>
<dbReference type="Pfam" id="PF23561">
    <property type="entry name" value="zf-C2H2_15"/>
    <property type="match status" value="1"/>
</dbReference>
<protein>
    <submittedName>
        <fullName evidence="15">Pair-rule protein odd-paired (inferred by orthology to a D. melanogaster protein)</fullName>
    </submittedName>
</protein>
<evidence type="ECO:0000313" key="15">
    <source>
        <dbReference type="WBParaSite" id="SVE_0347600.1"/>
    </source>
</evidence>
<reference evidence="14" key="1">
    <citation type="submission" date="2014-07" db="EMBL/GenBank/DDBJ databases">
        <authorList>
            <person name="Martin A.A"/>
            <person name="De Silva N."/>
        </authorList>
    </citation>
    <scope>NUCLEOTIDE SEQUENCE</scope>
</reference>
<comment type="similarity">
    <text evidence="2">Belongs to the krueppel C2H2-type zinc-finger protein family.</text>
</comment>
<evidence type="ECO:0000256" key="7">
    <source>
        <dbReference type="ARBA" id="ARBA00023015"/>
    </source>
</evidence>
<evidence type="ECO:0000256" key="9">
    <source>
        <dbReference type="ARBA" id="ARBA00023163"/>
    </source>
</evidence>
<comment type="subcellular location">
    <subcellularLocation>
        <location evidence="1">Nucleus</location>
    </subcellularLocation>
</comment>
<evidence type="ECO:0000256" key="8">
    <source>
        <dbReference type="ARBA" id="ARBA00023125"/>
    </source>
</evidence>
<dbReference type="PANTHER" id="PTHR45718:SF4">
    <property type="entry name" value="TRANSCRIPTIONAL ACTIVATOR CUBITUS INTERRUPTUS"/>
    <property type="match status" value="1"/>
</dbReference>
<evidence type="ECO:0000256" key="1">
    <source>
        <dbReference type="ARBA" id="ARBA00004123"/>
    </source>
</evidence>
<accession>A0A0K0F3U2</accession>
<organism evidence="14 15">
    <name type="scientific">Strongyloides venezuelensis</name>
    <name type="common">Threadworm</name>
    <dbReference type="NCBI Taxonomy" id="75913"/>
    <lineage>
        <taxon>Eukaryota</taxon>
        <taxon>Metazoa</taxon>
        <taxon>Ecdysozoa</taxon>
        <taxon>Nematoda</taxon>
        <taxon>Chromadorea</taxon>
        <taxon>Rhabditida</taxon>
        <taxon>Tylenchina</taxon>
        <taxon>Panagrolaimomorpha</taxon>
        <taxon>Strongyloidoidea</taxon>
        <taxon>Strongyloididae</taxon>
        <taxon>Strongyloides</taxon>
    </lineage>
</organism>
<sequence length="460" mass="51502">MLSVTGVPSGSNGVLSEYVGSDHKYPSNNASCTGGIPTSDSNLTFSLQYKFNGTNNPNHSSFPAGNGCGPQNMLPSYNISILPTTSSNGWSSFSTTNTTISSDSSNSSPATSPLTNTSIYYPNTVPLSQPYYNGGQSFSSIHNPYYPTQSTTIPQYPSFPFPSNGIPQHGMPKISNEKYCCQWLLSPNKECGIIFYNLREIVDHLSHDHLGSQDFVEYICQWKDCTRHGKAFKAKYKLVNHLRVHTGERPFECEYCKKLFARSENLKIHKRIHSGEKPFKCNHVGCDRTFANSSDRKKHMHVHTNSKPYFCRYGGCDKSYTHPSSLRKHMKAHEKGSLFGGNGSPLTTNKELDDSSDSGHVSATSPQTAENSFNGNHIKKDAMNGDILNYNQQIDQRNIQFLQQQQYTNLNNQNFGSSVLSNNLENTFPNHNHPLPQHFIPPNFAVPDIYNYSIKQEFFQ</sequence>
<keyword evidence="14" id="KW-1185">Reference proteome</keyword>
<dbReference type="GO" id="GO:0140297">
    <property type="term" value="F:DNA-binding transcription factor binding"/>
    <property type="evidence" value="ECO:0007669"/>
    <property type="project" value="UniProtKB-ARBA"/>
</dbReference>
<dbReference type="WBParaSite" id="SVE_0347600.1">
    <property type="protein sequence ID" value="SVE_0347600.1"/>
    <property type="gene ID" value="SVE_0347600"/>
</dbReference>
<evidence type="ECO:0000256" key="2">
    <source>
        <dbReference type="ARBA" id="ARBA00006991"/>
    </source>
</evidence>
<dbReference type="SMART" id="SM00355">
    <property type="entry name" value="ZnF_C2H2"/>
    <property type="match status" value="4"/>
</dbReference>
<feature type="domain" description="C2H2-type" evidence="13">
    <location>
        <begin position="251"/>
        <end position="278"/>
    </location>
</feature>
<proteinExistence type="inferred from homology"/>
<dbReference type="InterPro" id="IPR043359">
    <property type="entry name" value="GLI-like"/>
</dbReference>
<dbReference type="GO" id="GO:0008270">
    <property type="term" value="F:zinc ion binding"/>
    <property type="evidence" value="ECO:0007669"/>
    <property type="project" value="UniProtKB-KW"/>
</dbReference>
<dbReference type="GO" id="GO:0000981">
    <property type="term" value="F:DNA-binding transcription factor activity, RNA polymerase II-specific"/>
    <property type="evidence" value="ECO:0007669"/>
    <property type="project" value="TreeGrafter"/>
</dbReference>
<evidence type="ECO:0000256" key="11">
    <source>
        <dbReference type="PROSITE-ProRule" id="PRU00042"/>
    </source>
</evidence>
<dbReference type="AlphaFoldDB" id="A0A0K0F3U2"/>
<evidence type="ECO:0000259" key="13">
    <source>
        <dbReference type="PROSITE" id="PS50157"/>
    </source>
</evidence>
<keyword evidence="3" id="KW-0479">Metal-binding</keyword>
<dbReference type="STRING" id="75913.A0A0K0F3U2"/>
<dbReference type="InterPro" id="IPR036236">
    <property type="entry name" value="Znf_C2H2_sf"/>
</dbReference>
<dbReference type="InterPro" id="IPR013087">
    <property type="entry name" value="Znf_C2H2_type"/>
</dbReference>
<feature type="domain" description="C2H2-type" evidence="13">
    <location>
        <begin position="279"/>
        <end position="308"/>
    </location>
</feature>
<evidence type="ECO:0000256" key="12">
    <source>
        <dbReference type="SAM" id="MobiDB-lite"/>
    </source>
</evidence>
<dbReference type="SUPFAM" id="SSF57667">
    <property type="entry name" value="beta-beta-alpha zinc fingers"/>
    <property type="match status" value="2"/>
</dbReference>
<name>A0A0K0F3U2_STRVS</name>
<evidence type="ECO:0000313" key="14">
    <source>
        <dbReference type="Proteomes" id="UP000035680"/>
    </source>
</evidence>
<dbReference type="GO" id="GO:0000978">
    <property type="term" value="F:RNA polymerase II cis-regulatory region sequence-specific DNA binding"/>
    <property type="evidence" value="ECO:0007669"/>
    <property type="project" value="TreeGrafter"/>
</dbReference>
<keyword evidence="9" id="KW-0804">Transcription</keyword>
<dbReference type="FunFam" id="3.30.160.60:FF:001480">
    <property type="entry name" value="Si:cabz01071911.3"/>
    <property type="match status" value="1"/>
</dbReference>
<feature type="domain" description="C2H2-type" evidence="13">
    <location>
        <begin position="223"/>
        <end position="250"/>
    </location>
</feature>
<dbReference type="FunFam" id="3.30.160.60:FF:000041">
    <property type="entry name" value="Zinc finger protein ZIC 1"/>
    <property type="match status" value="1"/>
</dbReference>
<keyword evidence="7" id="KW-0805">Transcription regulation</keyword>
<keyword evidence="6" id="KW-0862">Zinc</keyword>
<dbReference type="Proteomes" id="UP000035680">
    <property type="component" value="Unassembled WGS sequence"/>
</dbReference>
<feature type="region of interest" description="Disordered" evidence="12">
    <location>
        <begin position="335"/>
        <end position="376"/>
    </location>
</feature>
<keyword evidence="10" id="KW-0539">Nucleus</keyword>
<dbReference type="Gene3D" id="3.30.160.60">
    <property type="entry name" value="Classic Zinc Finger"/>
    <property type="match status" value="4"/>
</dbReference>
<dbReference type="InterPro" id="IPR056436">
    <property type="entry name" value="Znf-C2H2_ZIC1-5/GLI1-3-like"/>
</dbReference>
<reference evidence="15" key="2">
    <citation type="submission" date="2015-08" db="UniProtKB">
        <authorList>
            <consortium name="WormBaseParasite"/>
        </authorList>
    </citation>
    <scope>IDENTIFICATION</scope>
</reference>
<evidence type="ECO:0000256" key="10">
    <source>
        <dbReference type="ARBA" id="ARBA00023242"/>
    </source>
</evidence>
<dbReference type="PROSITE" id="PS00028">
    <property type="entry name" value="ZINC_FINGER_C2H2_1"/>
    <property type="match status" value="3"/>
</dbReference>
<dbReference type="GO" id="GO:0005634">
    <property type="term" value="C:nucleus"/>
    <property type="evidence" value="ECO:0007669"/>
    <property type="project" value="UniProtKB-SubCell"/>
</dbReference>
<keyword evidence="5 11" id="KW-0863">Zinc-finger</keyword>
<keyword evidence="8" id="KW-0238">DNA-binding</keyword>
<dbReference type="Pfam" id="PF00096">
    <property type="entry name" value="zf-C2H2"/>
    <property type="match status" value="3"/>
</dbReference>
<evidence type="ECO:0000256" key="4">
    <source>
        <dbReference type="ARBA" id="ARBA00022737"/>
    </source>
</evidence>
<keyword evidence="4" id="KW-0677">Repeat</keyword>
<evidence type="ECO:0000256" key="3">
    <source>
        <dbReference type="ARBA" id="ARBA00022723"/>
    </source>
</evidence>
<dbReference type="PANTHER" id="PTHR45718">
    <property type="entry name" value="TRANSCRIPTIONAL ACTIVATOR CUBITUS INTERRUPTUS"/>
    <property type="match status" value="1"/>
</dbReference>
<feature type="compositionally biased region" description="Polar residues" evidence="12">
    <location>
        <begin position="358"/>
        <end position="375"/>
    </location>
</feature>
<dbReference type="FunFam" id="3.30.160.60:FF:000031">
    <property type="entry name" value="GLI family zinc finger 3"/>
    <property type="match status" value="1"/>
</dbReference>